<dbReference type="Gene3D" id="3.40.50.720">
    <property type="entry name" value="NAD(P)-binding Rossmann-like Domain"/>
    <property type="match status" value="1"/>
</dbReference>
<feature type="region of interest" description="Disordered" evidence="7">
    <location>
        <begin position="408"/>
        <end position="472"/>
    </location>
</feature>
<accession>A0ABR3DK79</accession>
<evidence type="ECO:0000259" key="8">
    <source>
        <dbReference type="Pfam" id="PF00899"/>
    </source>
</evidence>
<comment type="subcellular location">
    <subcellularLocation>
        <location evidence="1">Nucleus</location>
    </subcellularLocation>
</comment>
<evidence type="ECO:0000256" key="7">
    <source>
        <dbReference type="SAM" id="MobiDB-lite"/>
    </source>
</evidence>
<evidence type="ECO:0000256" key="6">
    <source>
        <dbReference type="ARBA" id="ARBA00044354"/>
    </source>
</evidence>
<evidence type="ECO:0000313" key="9">
    <source>
        <dbReference type="EMBL" id="KAL0473014.1"/>
    </source>
</evidence>
<feature type="compositionally biased region" description="Gly residues" evidence="7">
    <location>
        <begin position="410"/>
        <end position="420"/>
    </location>
</feature>
<feature type="compositionally biased region" description="Low complexity" evidence="7">
    <location>
        <begin position="421"/>
        <end position="472"/>
    </location>
</feature>
<dbReference type="CDD" id="cd01492">
    <property type="entry name" value="Aos1_SUMO"/>
    <property type="match status" value="1"/>
</dbReference>
<evidence type="ECO:0000256" key="1">
    <source>
        <dbReference type="ARBA" id="ARBA00004123"/>
    </source>
</evidence>
<evidence type="ECO:0000256" key="5">
    <source>
        <dbReference type="ARBA" id="ARBA00023242"/>
    </source>
</evidence>
<keyword evidence="5" id="KW-0539">Nucleus</keyword>
<comment type="pathway">
    <text evidence="2">Protein modification; protein sumoylation.</text>
</comment>
<protein>
    <recommendedName>
        <fullName evidence="6">Ubiquitin-like 1-activating enzyme E1A</fullName>
    </recommendedName>
</protein>
<dbReference type="InterPro" id="IPR045886">
    <property type="entry name" value="ThiF/MoeB/HesA"/>
</dbReference>
<comment type="similarity">
    <text evidence="3">Belongs to the ubiquitin-activating E1 family.</text>
</comment>
<evidence type="ECO:0000256" key="3">
    <source>
        <dbReference type="ARBA" id="ARBA00005673"/>
    </source>
</evidence>
<evidence type="ECO:0000313" key="10">
    <source>
        <dbReference type="Proteomes" id="UP001451303"/>
    </source>
</evidence>
<keyword evidence="4" id="KW-0833">Ubl conjugation pathway</keyword>
<dbReference type="InterPro" id="IPR035985">
    <property type="entry name" value="Ubiquitin-activating_enz"/>
</dbReference>
<feature type="domain" description="THIF-type NAD/FAD binding fold" evidence="8">
    <location>
        <begin position="28"/>
        <end position="369"/>
    </location>
</feature>
<keyword evidence="10" id="KW-1185">Reference proteome</keyword>
<dbReference type="PRINTS" id="PR01849">
    <property type="entry name" value="UBIQUITINACT"/>
</dbReference>
<dbReference type="Proteomes" id="UP001451303">
    <property type="component" value="Unassembled WGS sequence"/>
</dbReference>
<proteinExistence type="inferred from homology"/>
<dbReference type="SUPFAM" id="SSF69572">
    <property type="entry name" value="Activating enzymes of the ubiquitin-like proteins"/>
    <property type="match status" value="1"/>
</dbReference>
<sequence length="472" mass="50810">MTTTETNGSGQETSHSAAGISADEIALYDRQIRLWGMKAQEKIRSANILLITMKALANEIAKNLVLAGIGSLTINDHAVVSEADLGAQFFLSAEDGHLGQNRAVAASASLQRLNPRVKVIVDTDDIRTKHSSFYSSFDIIIATDLDADTLNVINTATRIHGRKFYAAGSHGLYGFLFADLIEHDFIIERQRSNLSTTLGPETKTRSIVSVAPKEPDNKDSNHIELVTKRELYSTWLLASSDASHLPPDILSSPRRKRAVTPILSCLRALWQFTSTFGVPPTGPELLTNHTALAAFTQMCSDKHKALGLPAETLRAELLRSFLQNVGAELAPVAAVLGGQLAQDVINVLGQTQQPIQNFVVFSGESMEANVYALHPREGELGRGLLPVTMGVIEAAAEVLEKEGQTTDLMGLGGQHLGGQPGQQQQLSSQMEGVEQQQQQQQQQANGVSTEQSTSAGQQQQEQQGSSADAGTA</sequence>
<dbReference type="PANTHER" id="PTHR10953:SF162">
    <property type="entry name" value="SUMO-ACTIVATING ENZYME SUBUNIT 1"/>
    <property type="match status" value="1"/>
</dbReference>
<comment type="caution">
    <text evidence="9">The sequence shown here is derived from an EMBL/GenBank/DDBJ whole genome shotgun (WGS) entry which is preliminary data.</text>
</comment>
<evidence type="ECO:0000256" key="2">
    <source>
        <dbReference type="ARBA" id="ARBA00004718"/>
    </source>
</evidence>
<dbReference type="InterPro" id="IPR000594">
    <property type="entry name" value="ThiF_NAD_FAD-bd"/>
</dbReference>
<dbReference type="EMBL" id="JAVLET010000002">
    <property type="protein sequence ID" value="KAL0473014.1"/>
    <property type="molecule type" value="Genomic_DNA"/>
</dbReference>
<gene>
    <name evidence="9" type="ORF">QR685DRAFT_515538</name>
</gene>
<organism evidence="9 10">
    <name type="scientific">Neurospora intermedia</name>
    <dbReference type="NCBI Taxonomy" id="5142"/>
    <lineage>
        <taxon>Eukaryota</taxon>
        <taxon>Fungi</taxon>
        <taxon>Dikarya</taxon>
        <taxon>Ascomycota</taxon>
        <taxon>Pezizomycotina</taxon>
        <taxon>Sordariomycetes</taxon>
        <taxon>Sordariomycetidae</taxon>
        <taxon>Sordariales</taxon>
        <taxon>Sordariaceae</taxon>
        <taxon>Neurospora</taxon>
    </lineage>
</organism>
<dbReference type="PANTHER" id="PTHR10953">
    <property type="entry name" value="UBIQUITIN-ACTIVATING ENZYME E1"/>
    <property type="match status" value="1"/>
</dbReference>
<dbReference type="InterPro" id="IPR000011">
    <property type="entry name" value="UBQ/SUMO-activ_enz_E1-like"/>
</dbReference>
<name>A0ABR3DK79_NEUIN</name>
<reference evidence="9 10" key="1">
    <citation type="submission" date="2023-09" db="EMBL/GenBank/DDBJ databases">
        <title>Multi-omics analysis of a traditional fermented food reveals byproduct-associated fungal strains for waste-to-food upcycling.</title>
        <authorList>
            <consortium name="Lawrence Berkeley National Laboratory"/>
            <person name="Rekdal V.M."/>
            <person name="Villalobos-Escobedo J.M."/>
            <person name="Rodriguez-Valeron N."/>
            <person name="Garcia M.O."/>
            <person name="Vasquez D.P."/>
            <person name="Damayanti I."/>
            <person name="Sorensen P.M."/>
            <person name="Baidoo E.E."/>
            <person name="De Carvalho A.C."/>
            <person name="Riley R."/>
            <person name="Lipzen A."/>
            <person name="He G."/>
            <person name="Yan M."/>
            <person name="Haridas S."/>
            <person name="Daum C."/>
            <person name="Yoshinaga Y."/>
            <person name="Ng V."/>
            <person name="Grigoriev I.V."/>
            <person name="Munk R."/>
            <person name="Nuraida L."/>
            <person name="Wijaya C.H."/>
            <person name="Morales P.-C."/>
            <person name="Keasling J.D."/>
        </authorList>
    </citation>
    <scope>NUCLEOTIDE SEQUENCE [LARGE SCALE GENOMIC DNA]</scope>
    <source>
        <strain evidence="9 10">FGSC 2613</strain>
    </source>
</reference>
<dbReference type="Pfam" id="PF00899">
    <property type="entry name" value="ThiF"/>
    <property type="match status" value="1"/>
</dbReference>
<evidence type="ECO:0000256" key="4">
    <source>
        <dbReference type="ARBA" id="ARBA00022786"/>
    </source>
</evidence>